<keyword evidence="4 5" id="KW-0378">Hydrolase</keyword>
<evidence type="ECO:0000256" key="1">
    <source>
        <dbReference type="ARBA" id="ARBA00000032"/>
    </source>
</evidence>
<dbReference type="InterPro" id="IPR029052">
    <property type="entry name" value="Metallo-depent_PP-like"/>
</dbReference>
<gene>
    <name evidence="8" type="ORF">L0U88_05675</name>
</gene>
<evidence type="ECO:0000313" key="8">
    <source>
        <dbReference type="EMBL" id="MCF1714110.1"/>
    </source>
</evidence>
<keyword evidence="3 6" id="KW-0732">Signal</keyword>
<dbReference type="PANTHER" id="PTHR10161">
    <property type="entry name" value="TARTRATE-RESISTANT ACID PHOSPHATASE TYPE 5"/>
    <property type="match status" value="1"/>
</dbReference>
<proteinExistence type="predicted"/>
<dbReference type="Gene3D" id="3.60.21.10">
    <property type="match status" value="1"/>
</dbReference>
<dbReference type="SUPFAM" id="SSF56300">
    <property type="entry name" value="Metallo-dependent phosphatases"/>
    <property type="match status" value="1"/>
</dbReference>
<evidence type="ECO:0000256" key="6">
    <source>
        <dbReference type="SAM" id="SignalP"/>
    </source>
</evidence>
<keyword evidence="9" id="KW-1185">Reference proteome</keyword>
<organism evidence="8 9">
    <name type="scientific">Flavihumibacter fluminis</name>
    <dbReference type="NCBI Taxonomy" id="2909236"/>
    <lineage>
        <taxon>Bacteria</taxon>
        <taxon>Pseudomonadati</taxon>
        <taxon>Bacteroidota</taxon>
        <taxon>Chitinophagia</taxon>
        <taxon>Chitinophagales</taxon>
        <taxon>Chitinophagaceae</taxon>
        <taxon>Flavihumibacter</taxon>
    </lineage>
</organism>
<protein>
    <recommendedName>
        <fullName evidence="2 5">acid phosphatase</fullName>
        <ecNumber evidence="2 5">3.1.3.2</ecNumber>
    </recommendedName>
</protein>
<comment type="catalytic activity">
    <reaction evidence="1 5">
        <text>a phosphate monoester + H2O = an alcohol + phosphate</text>
        <dbReference type="Rhea" id="RHEA:15017"/>
        <dbReference type="ChEBI" id="CHEBI:15377"/>
        <dbReference type="ChEBI" id="CHEBI:30879"/>
        <dbReference type="ChEBI" id="CHEBI:43474"/>
        <dbReference type="ChEBI" id="CHEBI:67140"/>
        <dbReference type="EC" id="3.1.3.2"/>
    </reaction>
</comment>
<feature type="signal peptide" evidence="6">
    <location>
        <begin position="1"/>
        <end position="23"/>
    </location>
</feature>
<reference evidence="8 9" key="1">
    <citation type="submission" date="2022-01" db="EMBL/GenBank/DDBJ databases">
        <title>Flavihumibacter sp. nov., isolated from sediment of a river.</title>
        <authorList>
            <person name="Liu H."/>
        </authorList>
    </citation>
    <scope>NUCLEOTIDE SEQUENCE [LARGE SCALE GENOMIC DNA]</scope>
    <source>
        <strain evidence="8 9">RY-1</strain>
    </source>
</reference>
<dbReference type="EC" id="3.1.3.2" evidence="2 5"/>
<dbReference type="CDD" id="cd07378">
    <property type="entry name" value="MPP_ACP5"/>
    <property type="match status" value="1"/>
</dbReference>
<feature type="chain" id="PRO_5046701754" description="acid phosphatase" evidence="6">
    <location>
        <begin position="24"/>
        <end position="329"/>
    </location>
</feature>
<dbReference type="Proteomes" id="UP001200145">
    <property type="component" value="Unassembled WGS sequence"/>
</dbReference>
<dbReference type="PIRSF" id="PIRSF000898">
    <property type="entry name" value="Acid_Ptase_5"/>
    <property type="match status" value="1"/>
</dbReference>
<dbReference type="EMBL" id="JAKEVY010000001">
    <property type="protein sequence ID" value="MCF1714110.1"/>
    <property type="molecule type" value="Genomic_DNA"/>
</dbReference>
<keyword evidence="5" id="KW-0408">Iron</keyword>
<comment type="caution">
    <text evidence="8">The sequence shown here is derived from an EMBL/GenBank/DDBJ whole genome shotgun (WGS) entry which is preliminary data.</text>
</comment>
<name>A0ABS9BEU0_9BACT</name>
<dbReference type="RefSeq" id="WP_234864637.1">
    <property type="nucleotide sequence ID" value="NZ_JAKEVY010000001.1"/>
</dbReference>
<dbReference type="Pfam" id="PF00149">
    <property type="entry name" value="Metallophos"/>
    <property type="match status" value="1"/>
</dbReference>
<dbReference type="InterPro" id="IPR004843">
    <property type="entry name" value="Calcineurin-like_PHP"/>
</dbReference>
<dbReference type="InterPro" id="IPR051558">
    <property type="entry name" value="Metallophosphoesterase_PAP"/>
</dbReference>
<feature type="domain" description="Calcineurin-like phosphoesterase" evidence="7">
    <location>
        <begin position="49"/>
        <end position="260"/>
    </location>
</feature>
<dbReference type="InterPro" id="IPR024927">
    <property type="entry name" value="Acid_PPase"/>
</dbReference>
<accession>A0ABS9BEU0</accession>
<evidence type="ECO:0000256" key="5">
    <source>
        <dbReference type="PIRNR" id="PIRNR000898"/>
    </source>
</evidence>
<evidence type="ECO:0000256" key="4">
    <source>
        <dbReference type="ARBA" id="ARBA00022801"/>
    </source>
</evidence>
<evidence type="ECO:0000313" key="9">
    <source>
        <dbReference type="Proteomes" id="UP001200145"/>
    </source>
</evidence>
<sequence length="329" mass="37116">MKNWLSGLLAAVLAVGLTGSIMAQAPLVEDLGYKGGNIKGIKKLDKALHFLVIGDWGRNGENYQKEVAAGMGKAAHDLDADFVIATGDNFYPYGVASTRDYHWISSFESIYRAQSLHVRWYPVLGNHDYISNPDAQVEYSQISSRWSMPSRYYSKKFREADTANSVLILFLDTDPIEKEMRGHAYDSIKYRKGYVQQQKEWIIRELSQSKAKWKIVVGHHPLYTGGWRKDSKDVANMKAFLEPLFHQYKVDLYIAGHEHHLEHVKPAGPTHHIISGAGSEARPVQLHPNGGKFVAATQGFATFSVTNKEILVQFIDYKDQIIHTVSLPK</sequence>
<dbReference type="PANTHER" id="PTHR10161:SF14">
    <property type="entry name" value="TARTRATE-RESISTANT ACID PHOSPHATASE TYPE 5"/>
    <property type="match status" value="1"/>
</dbReference>
<evidence type="ECO:0000256" key="2">
    <source>
        <dbReference type="ARBA" id="ARBA00012646"/>
    </source>
</evidence>
<evidence type="ECO:0000259" key="7">
    <source>
        <dbReference type="Pfam" id="PF00149"/>
    </source>
</evidence>
<evidence type="ECO:0000256" key="3">
    <source>
        <dbReference type="ARBA" id="ARBA00022729"/>
    </source>
</evidence>